<accession>A0A7U3URB4</accession>
<feature type="chain" id="PRO_5032751657" evidence="2">
    <location>
        <begin position="30"/>
        <end position="347"/>
    </location>
</feature>
<feature type="region of interest" description="Disordered" evidence="1">
    <location>
        <begin position="101"/>
        <end position="120"/>
    </location>
</feature>
<keyword evidence="4" id="KW-1185">Reference proteome</keyword>
<feature type="signal peptide" evidence="2">
    <location>
        <begin position="1"/>
        <end position="29"/>
    </location>
</feature>
<reference evidence="3 4" key="4">
    <citation type="journal article" date="2020" name="Sci. Rep.">
        <title>beta-carboline chemical signals induce reveromycin production through a LuxR family regulator in Streptomyces sp. SN-593.</title>
        <authorList>
            <person name="Panthee S."/>
            <person name="Kito N."/>
            <person name="Hayashi T."/>
            <person name="Shimizu T."/>
            <person name="Ishikawa J."/>
            <person name="Hamamoto H."/>
            <person name="Osada H."/>
            <person name="Takahashi S."/>
        </authorList>
    </citation>
    <scope>NUCLEOTIDE SEQUENCE [LARGE SCALE GENOMIC DNA]</scope>
    <source>
        <strain evidence="3 4">SN-593</strain>
    </source>
</reference>
<evidence type="ECO:0000313" key="4">
    <source>
        <dbReference type="Proteomes" id="UP000595703"/>
    </source>
</evidence>
<gene>
    <name evidence="3" type="ORF">RVR_2953</name>
</gene>
<proteinExistence type="predicted"/>
<reference evidence="3 4" key="1">
    <citation type="journal article" date="2010" name="J. Bacteriol.">
        <title>Biochemical characterization of a novel indole prenyltransferase from Streptomyces sp. SN-593.</title>
        <authorList>
            <person name="Takahashi S."/>
            <person name="Takagi H."/>
            <person name="Toyoda A."/>
            <person name="Uramoto M."/>
            <person name="Nogawa T."/>
            <person name="Ueki M."/>
            <person name="Sakaki Y."/>
            <person name="Osada H."/>
        </authorList>
    </citation>
    <scope>NUCLEOTIDE SEQUENCE [LARGE SCALE GENOMIC DNA]</scope>
    <source>
        <strain evidence="3 4">SN-593</strain>
    </source>
</reference>
<dbReference type="KEGG" id="arev:RVR_2953"/>
<protein>
    <submittedName>
        <fullName evidence="3">Putative secreted protein</fullName>
    </submittedName>
</protein>
<dbReference type="Proteomes" id="UP000595703">
    <property type="component" value="Chromosome"/>
</dbReference>
<name>A0A7U3URB4_9ACTN</name>
<sequence length="347" mass="36460">MPTVSPRVGRGIAACAGLLLALTPGVAYAGLGGTTDAAGQANTKDPGSGPSISATVGVQYDKSKNGTSGGGTSVGPLTPVGNWSPPACWYQPTYSPKEMKAESEQVWSEDSPSEEWKSKEKDRYVNGKPYKDFNLDQQGKGYFWQGYSPPENGGLPGANSCTDEPFWVPIGQAPPPEHKNAVTPEILAELAYRQILIPQGTAQTNPAGTQTVNLPTWVWMDGADFHPVSVRAYLPDYGVEATTTATPVSLHIDPGTSDAQLFPSSGTCVAGKDGTLGVQYTDGAKGDPPCGVTYLKSTDGGSYRLTATVTWKISWTGTGQATPKALPSGTFGTPQEVTVQEIQSVNR</sequence>
<evidence type="ECO:0000256" key="1">
    <source>
        <dbReference type="SAM" id="MobiDB-lite"/>
    </source>
</evidence>
<dbReference type="AlphaFoldDB" id="A0A7U3URB4"/>
<keyword evidence="2" id="KW-0732">Signal</keyword>
<dbReference type="EMBL" id="AP018365">
    <property type="protein sequence ID" value="BBA97285.1"/>
    <property type="molecule type" value="Genomic_DNA"/>
</dbReference>
<evidence type="ECO:0000256" key="2">
    <source>
        <dbReference type="SAM" id="SignalP"/>
    </source>
</evidence>
<evidence type="ECO:0000313" key="3">
    <source>
        <dbReference type="EMBL" id="BBA97285.1"/>
    </source>
</evidence>
<reference evidence="3 4" key="2">
    <citation type="journal article" date="2011" name="J. Antibiot.">
        <title>Furaquinocins I and J: novel polyketide isoprenoid hybrid compounds from Streptomyces reveromyceticus SN-593.</title>
        <authorList>
            <person name="Panthee S."/>
            <person name="Takahashi S."/>
            <person name="Takagi H."/>
            <person name="Nogawa T."/>
            <person name="Oowada E."/>
            <person name="Uramoto M."/>
            <person name="Osada H."/>
        </authorList>
    </citation>
    <scope>NUCLEOTIDE SEQUENCE [LARGE SCALE GENOMIC DNA]</scope>
    <source>
        <strain evidence="3 4">SN-593</strain>
    </source>
</reference>
<organism evidence="3 4">
    <name type="scientific">Actinacidiphila reveromycinica</name>
    <dbReference type="NCBI Taxonomy" id="659352"/>
    <lineage>
        <taxon>Bacteria</taxon>
        <taxon>Bacillati</taxon>
        <taxon>Actinomycetota</taxon>
        <taxon>Actinomycetes</taxon>
        <taxon>Kitasatosporales</taxon>
        <taxon>Streptomycetaceae</taxon>
        <taxon>Actinacidiphila</taxon>
    </lineage>
</organism>
<reference evidence="3 4" key="3">
    <citation type="journal article" date="2011" name="Nat. Chem. Biol.">
        <title>Reveromycin A biosynthesis uses RevG and RevJ for stereospecific spiroacetal formation.</title>
        <authorList>
            <person name="Takahashi S."/>
            <person name="Toyoda A."/>
            <person name="Sekiyama Y."/>
            <person name="Takagi H."/>
            <person name="Nogawa T."/>
            <person name="Uramoto M."/>
            <person name="Suzuki R."/>
            <person name="Koshino H."/>
            <person name="Kumano T."/>
            <person name="Panthee S."/>
            <person name="Dairi T."/>
            <person name="Ishikawa J."/>
            <person name="Ikeda H."/>
            <person name="Sakaki Y."/>
            <person name="Osada H."/>
        </authorList>
    </citation>
    <scope>NUCLEOTIDE SEQUENCE [LARGE SCALE GENOMIC DNA]</scope>
    <source>
        <strain evidence="3 4">SN-593</strain>
    </source>
</reference>